<feature type="region of interest" description="Disordered" evidence="3">
    <location>
        <begin position="1"/>
        <end position="23"/>
    </location>
</feature>
<dbReference type="Pfam" id="PF00385">
    <property type="entry name" value="Chromo"/>
    <property type="match status" value="1"/>
</dbReference>
<dbReference type="EMBL" id="HBGU01049552">
    <property type="protein sequence ID" value="CAD9490449.1"/>
    <property type="molecule type" value="Transcribed_RNA"/>
</dbReference>
<feature type="compositionally biased region" description="Low complexity" evidence="3">
    <location>
        <begin position="1"/>
        <end position="12"/>
    </location>
</feature>
<evidence type="ECO:0000313" key="5">
    <source>
        <dbReference type="EMBL" id="CAD9490449.1"/>
    </source>
</evidence>
<feature type="compositionally biased region" description="Basic and acidic residues" evidence="3">
    <location>
        <begin position="523"/>
        <end position="539"/>
    </location>
</feature>
<dbReference type="InterPro" id="IPR023780">
    <property type="entry name" value="Chromo_domain"/>
</dbReference>
<dbReference type="InterPro" id="IPR000953">
    <property type="entry name" value="Chromo/chromo_shadow_dom"/>
</dbReference>
<dbReference type="SUPFAM" id="SSF54160">
    <property type="entry name" value="Chromo domain-like"/>
    <property type="match status" value="1"/>
</dbReference>
<dbReference type="InterPro" id="IPR016181">
    <property type="entry name" value="Acyl_CoA_acyltransferase"/>
</dbReference>
<feature type="domain" description="Chromo" evidence="4">
    <location>
        <begin position="540"/>
        <end position="596"/>
    </location>
</feature>
<feature type="compositionally biased region" description="Low complexity" evidence="3">
    <location>
        <begin position="472"/>
        <end position="497"/>
    </location>
</feature>
<proteinExistence type="predicted"/>
<feature type="compositionally biased region" description="Basic and acidic residues" evidence="3">
    <location>
        <begin position="498"/>
        <end position="508"/>
    </location>
</feature>
<evidence type="ECO:0000256" key="3">
    <source>
        <dbReference type="SAM" id="MobiDB-lite"/>
    </source>
</evidence>
<feature type="compositionally biased region" description="Low complexity" evidence="3">
    <location>
        <begin position="53"/>
        <end position="74"/>
    </location>
</feature>
<comment type="subcellular location">
    <subcellularLocation>
        <location evidence="1">Nucleus</location>
    </subcellularLocation>
</comment>
<dbReference type="PANTHER" id="PTHR47240:SF4">
    <property type="entry name" value="CHROMO DOMAIN-CONTAINING PROTEIN"/>
    <property type="match status" value="1"/>
</dbReference>
<feature type="compositionally biased region" description="Basic and acidic residues" evidence="3">
    <location>
        <begin position="75"/>
        <end position="97"/>
    </location>
</feature>
<dbReference type="PANTHER" id="PTHR47240">
    <property type="entry name" value="CHROMO DOMAIN-CONTAINING PROTEIN LHP1"/>
    <property type="match status" value="1"/>
</dbReference>
<accession>A0A7S2HH38</accession>
<dbReference type="Gene3D" id="2.40.50.40">
    <property type="match status" value="1"/>
</dbReference>
<evidence type="ECO:0000259" key="4">
    <source>
        <dbReference type="PROSITE" id="PS50013"/>
    </source>
</evidence>
<dbReference type="PROSITE" id="PS00598">
    <property type="entry name" value="CHROMO_1"/>
    <property type="match status" value="1"/>
</dbReference>
<dbReference type="SMART" id="SM00298">
    <property type="entry name" value="CHROMO"/>
    <property type="match status" value="1"/>
</dbReference>
<feature type="compositionally biased region" description="Low complexity" evidence="3">
    <location>
        <begin position="439"/>
        <end position="459"/>
    </location>
</feature>
<keyword evidence="2" id="KW-0539">Nucleus</keyword>
<feature type="compositionally biased region" description="Low complexity" evidence="3">
    <location>
        <begin position="134"/>
        <end position="149"/>
    </location>
</feature>
<reference evidence="5" key="1">
    <citation type="submission" date="2021-01" db="EMBL/GenBank/DDBJ databases">
        <authorList>
            <person name="Corre E."/>
            <person name="Pelletier E."/>
            <person name="Niang G."/>
            <person name="Scheremetjew M."/>
            <person name="Finn R."/>
            <person name="Kale V."/>
            <person name="Holt S."/>
            <person name="Cochrane G."/>
            <person name="Meng A."/>
            <person name="Brown T."/>
            <person name="Cohen L."/>
        </authorList>
    </citation>
    <scope>NUCLEOTIDE SEQUENCE</scope>
    <source>
        <strain evidence="5">UTEX LB 985</strain>
    </source>
</reference>
<dbReference type="AlphaFoldDB" id="A0A7S2HH38"/>
<name>A0A7S2HH38_9EUKA</name>
<dbReference type="InterPro" id="IPR023779">
    <property type="entry name" value="Chromodomain_CS"/>
</dbReference>
<dbReference type="Gene3D" id="3.40.630.30">
    <property type="match status" value="1"/>
</dbReference>
<dbReference type="SUPFAM" id="SSF55729">
    <property type="entry name" value="Acyl-CoA N-acyltransferases (Nat)"/>
    <property type="match status" value="1"/>
</dbReference>
<protein>
    <recommendedName>
        <fullName evidence="4">Chromo domain-containing protein</fullName>
    </recommendedName>
</protein>
<feature type="region of interest" description="Disordered" evidence="3">
    <location>
        <begin position="125"/>
        <end position="149"/>
    </location>
</feature>
<evidence type="ECO:0000256" key="2">
    <source>
        <dbReference type="ARBA" id="ARBA00023242"/>
    </source>
</evidence>
<evidence type="ECO:0000256" key="1">
    <source>
        <dbReference type="ARBA" id="ARBA00004123"/>
    </source>
</evidence>
<feature type="region of interest" description="Disordered" evidence="3">
    <location>
        <begin position="39"/>
        <end position="100"/>
    </location>
</feature>
<dbReference type="PROSITE" id="PS50013">
    <property type="entry name" value="CHROMO_2"/>
    <property type="match status" value="1"/>
</dbReference>
<feature type="region of interest" description="Disordered" evidence="3">
    <location>
        <begin position="342"/>
        <end position="363"/>
    </location>
</feature>
<dbReference type="GO" id="GO:0031507">
    <property type="term" value="P:heterochromatin formation"/>
    <property type="evidence" value="ECO:0007669"/>
    <property type="project" value="InterPro"/>
</dbReference>
<gene>
    <name evidence="5" type="ORF">CBRE1094_LOCUS26972</name>
</gene>
<dbReference type="InterPro" id="IPR016197">
    <property type="entry name" value="Chromo-like_dom_sf"/>
</dbReference>
<dbReference type="GO" id="GO:0005634">
    <property type="term" value="C:nucleus"/>
    <property type="evidence" value="ECO:0007669"/>
    <property type="project" value="UniProtKB-SubCell"/>
</dbReference>
<sequence length="596" mass="63251">MPAAAAVASAVSINHSLSLPREKIPLATEQVTTAVTLERVASSEPLSPPAPPAQVQQPASPPQDAAAPSSQHQHSPLEERRASERRQQQQPPEDKADPAALVRAAAAAAVAAAAAAATAAALANASAEPPPPSTQSSVASDSSTVSPVTTDVVVGPSEVEQEVEQEEVLPPPTAYQRVNIKGQGLGTDEVRLANDEVRAAIEALSSLLDDQPTLEIKAAESEAELLEALKLYRDMNHLSLTGVTCDQVVEHVLSHTVLLLYRPETDEAPICVTAATFTMRQSTMMLRLLATHPRMTRKGFGRITVHFLKELCRALHKDDILVYTYPSSSPFYKALHFRHTHPDSGSKPPVAEAGADAGSREASREARRAFSAKENEMIFYVQPSMAQILAHACRQTGETAAHPYACTRRRASGGGVTAAETSAEAEELPASRPTGRGGAASSTAATTAAAPAPQSSVPAKRGRPRGSGRGGKAPASVPSAPTAAANASAAGSSSSDPTHSEAQSESKTEAWLSSVTPRFAPSSDREARSKRPRPKSKDVYQVEEILNVQRGADPSDVKYLIKWKGWPSKYNTWEPLLHLQNLQQEIAAFEASQRRA</sequence>
<organism evidence="5">
    <name type="scientific">Haptolina brevifila</name>
    <dbReference type="NCBI Taxonomy" id="156173"/>
    <lineage>
        <taxon>Eukaryota</taxon>
        <taxon>Haptista</taxon>
        <taxon>Haptophyta</taxon>
        <taxon>Prymnesiophyceae</taxon>
        <taxon>Prymnesiales</taxon>
        <taxon>Prymnesiaceae</taxon>
        <taxon>Haptolina</taxon>
    </lineage>
</organism>
<feature type="region of interest" description="Disordered" evidence="3">
    <location>
        <begin position="415"/>
        <end position="539"/>
    </location>
</feature>
<dbReference type="InterPro" id="IPR044251">
    <property type="entry name" value="LHP1-like"/>
</dbReference>